<evidence type="ECO:0000256" key="1">
    <source>
        <dbReference type="ARBA" id="ARBA00023157"/>
    </source>
</evidence>
<dbReference type="GO" id="GO:0006508">
    <property type="term" value="P:proteolysis"/>
    <property type="evidence" value="ECO:0000318"/>
    <property type="project" value="GO_Central"/>
</dbReference>
<sequence>MRTLVLCLVVLVAAAAATSQCGQVKKNPVSAAILNSPEVEAVIRAKRGANQTGEAILGGQYASSGSWPWTVSICLLDWFGNCNFKTAGTIISDLYVVSSYYDLNHGDKDTSYHVRAGSTNWNSGGQFVQVEFIYYITDYDSKSHYDDITVIKLGFPLTFNDYVQPICLTSNDAGMIDAGDKAWFNGWGHTSGSIFATQPKEMVQANFPIDSNGLCQNKYKNYNTKTMLCAGGESTTACNWDAGGPLMREKNGIWYLIGVEVTSNDFGSCESATVFTRASQYCWFFSKNAGVSCT</sequence>
<protein>
    <submittedName>
        <fullName evidence="2">Trypsin</fullName>
    </submittedName>
</protein>
<evidence type="ECO:0000313" key="2">
    <source>
        <dbReference type="EnsemblMetazoa" id="PPA16940.1"/>
    </source>
</evidence>
<keyword evidence="3" id="KW-1185">Reference proteome</keyword>
<accession>A0A8R1YG92</accession>
<dbReference type="SUPFAM" id="SSF50494">
    <property type="entry name" value="Trypsin-like serine proteases"/>
    <property type="match status" value="1"/>
</dbReference>
<keyword evidence="1" id="KW-1015">Disulfide bond</keyword>
<dbReference type="Proteomes" id="UP000005239">
    <property type="component" value="Unassembled WGS sequence"/>
</dbReference>
<gene>
    <name evidence="2" type="primary">WBGene00106494</name>
</gene>
<dbReference type="CDD" id="cd00190">
    <property type="entry name" value="Tryp_SPc"/>
    <property type="match status" value="1"/>
</dbReference>
<organism evidence="2 3">
    <name type="scientific">Pristionchus pacificus</name>
    <name type="common">Parasitic nematode worm</name>
    <dbReference type="NCBI Taxonomy" id="54126"/>
    <lineage>
        <taxon>Eukaryota</taxon>
        <taxon>Metazoa</taxon>
        <taxon>Ecdysozoa</taxon>
        <taxon>Nematoda</taxon>
        <taxon>Chromadorea</taxon>
        <taxon>Rhabditida</taxon>
        <taxon>Rhabditina</taxon>
        <taxon>Diplogasteromorpha</taxon>
        <taxon>Diplogasteroidea</taxon>
        <taxon>Neodiplogasteridae</taxon>
        <taxon>Pristionchus</taxon>
    </lineage>
</organism>
<dbReference type="InterPro" id="IPR043504">
    <property type="entry name" value="Peptidase_S1_PA_chymotrypsin"/>
</dbReference>
<dbReference type="InterPro" id="IPR001254">
    <property type="entry name" value="Trypsin_dom"/>
</dbReference>
<reference evidence="2" key="2">
    <citation type="submission" date="2022-06" db="UniProtKB">
        <authorList>
            <consortium name="EnsemblMetazoa"/>
        </authorList>
    </citation>
    <scope>IDENTIFICATION</scope>
    <source>
        <strain evidence="2">PS312</strain>
    </source>
</reference>
<evidence type="ECO:0000313" key="3">
    <source>
        <dbReference type="Proteomes" id="UP000005239"/>
    </source>
</evidence>
<proteinExistence type="predicted"/>
<dbReference type="Pfam" id="PF00089">
    <property type="entry name" value="Trypsin"/>
    <property type="match status" value="1"/>
</dbReference>
<accession>A0A2A6BR92</accession>
<dbReference type="Gene3D" id="2.40.10.10">
    <property type="entry name" value="Trypsin-like serine proteases"/>
    <property type="match status" value="1"/>
</dbReference>
<reference evidence="3" key="1">
    <citation type="journal article" date="2008" name="Nat. Genet.">
        <title>The Pristionchus pacificus genome provides a unique perspective on nematode lifestyle and parasitism.</title>
        <authorList>
            <person name="Dieterich C."/>
            <person name="Clifton S.W."/>
            <person name="Schuster L.N."/>
            <person name="Chinwalla A."/>
            <person name="Delehaunty K."/>
            <person name="Dinkelacker I."/>
            <person name="Fulton L."/>
            <person name="Fulton R."/>
            <person name="Godfrey J."/>
            <person name="Minx P."/>
            <person name="Mitreva M."/>
            <person name="Roeseler W."/>
            <person name="Tian H."/>
            <person name="Witte H."/>
            <person name="Yang S.P."/>
            <person name="Wilson R.K."/>
            <person name="Sommer R.J."/>
        </authorList>
    </citation>
    <scope>NUCLEOTIDE SEQUENCE [LARGE SCALE GENOMIC DNA]</scope>
    <source>
        <strain evidence="3">PS312</strain>
    </source>
</reference>
<dbReference type="AlphaFoldDB" id="A0A2A6BR92"/>
<dbReference type="PANTHER" id="PTHR24250">
    <property type="entry name" value="CHYMOTRYPSIN-RELATED"/>
    <property type="match status" value="1"/>
</dbReference>
<dbReference type="InterPro" id="IPR009003">
    <property type="entry name" value="Peptidase_S1_PA"/>
</dbReference>
<dbReference type="PANTHER" id="PTHR24250:SF27">
    <property type="entry name" value="ELASTASE 2 LIKE"/>
    <property type="match status" value="1"/>
</dbReference>
<dbReference type="PROSITE" id="PS50240">
    <property type="entry name" value="TRYPSIN_DOM"/>
    <property type="match status" value="1"/>
</dbReference>
<dbReference type="EnsemblMetazoa" id="PPA16940.1">
    <property type="protein sequence ID" value="PPA16940.1"/>
    <property type="gene ID" value="WBGene00106494"/>
</dbReference>
<name>A0A2A6BR92_PRIPA</name>
<dbReference type="SMART" id="SM00020">
    <property type="entry name" value="Tryp_SPc"/>
    <property type="match status" value="1"/>
</dbReference>
<dbReference type="GO" id="GO:0004252">
    <property type="term" value="F:serine-type endopeptidase activity"/>
    <property type="evidence" value="ECO:0000318"/>
    <property type="project" value="GO_Central"/>
</dbReference>
<dbReference type="OrthoDB" id="7754674at2759"/>